<keyword evidence="2" id="KW-1133">Transmembrane helix</keyword>
<dbReference type="KEGG" id="lsh:CAB17_04910"/>
<protein>
    <recommendedName>
        <fullName evidence="5">Coiled-coil protein</fullName>
    </recommendedName>
</protein>
<reference evidence="3 4" key="1">
    <citation type="submission" date="2017-12" db="EMBL/GenBank/DDBJ databases">
        <title>Legionella sainthelensi LA01-117, whole genome sequence of a clinical isolate from New Zealand.</title>
        <authorList>
            <person name="Cree S.L."/>
            <person name="Slow S."/>
            <person name="Kennedy M.A."/>
            <person name="Murdoch D.R."/>
            <person name="Biggs P.J."/>
            <person name="Anderson T."/>
        </authorList>
    </citation>
    <scope>NUCLEOTIDE SEQUENCE [LARGE SCALE GENOMIC DNA]</scope>
    <source>
        <strain evidence="3 4">LA01-117</strain>
    </source>
</reference>
<keyword evidence="2" id="KW-0812">Transmembrane</keyword>
<evidence type="ECO:0000256" key="2">
    <source>
        <dbReference type="SAM" id="Phobius"/>
    </source>
</evidence>
<dbReference type="AlphaFoldDB" id="A0A2H5FIV3"/>
<dbReference type="EMBL" id="CP025491">
    <property type="protein sequence ID" value="AUH71480.1"/>
    <property type="molecule type" value="Genomic_DNA"/>
</dbReference>
<proteinExistence type="predicted"/>
<evidence type="ECO:0000256" key="1">
    <source>
        <dbReference type="SAM" id="Coils"/>
    </source>
</evidence>
<dbReference type="RefSeq" id="WP_101899212.1">
    <property type="nucleotide sequence ID" value="NZ_CP025491.2"/>
</dbReference>
<dbReference type="Proteomes" id="UP000234343">
    <property type="component" value="Chromosome"/>
</dbReference>
<name>A0A2H5FIV3_9GAMM</name>
<keyword evidence="2" id="KW-0472">Membrane</keyword>
<gene>
    <name evidence="3" type="ORF">CAB17_04910</name>
</gene>
<keyword evidence="1" id="KW-0175">Coiled coil</keyword>
<feature type="transmembrane region" description="Helical" evidence="2">
    <location>
        <begin position="605"/>
        <end position="625"/>
    </location>
</feature>
<organism evidence="3 4">
    <name type="scientific">Legionella sainthelensi</name>
    <dbReference type="NCBI Taxonomy" id="28087"/>
    <lineage>
        <taxon>Bacteria</taxon>
        <taxon>Pseudomonadati</taxon>
        <taxon>Pseudomonadota</taxon>
        <taxon>Gammaproteobacteria</taxon>
        <taxon>Legionellales</taxon>
        <taxon>Legionellaceae</taxon>
        <taxon>Legionella</taxon>
    </lineage>
</organism>
<evidence type="ECO:0008006" key="5">
    <source>
        <dbReference type="Google" id="ProtNLM"/>
    </source>
</evidence>
<evidence type="ECO:0000313" key="3">
    <source>
        <dbReference type="EMBL" id="AUH71480.1"/>
    </source>
</evidence>
<keyword evidence="4" id="KW-1185">Reference proteome</keyword>
<feature type="coiled-coil region" evidence="1">
    <location>
        <begin position="123"/>
        <end position="153"/>
    </location>
</feature>
<sequence length="668" mass="76146">MPKFTKEQDARLELGKLLNSFKIKIKDAEQSSEAQLKLRLCKEIITEYNESMETLSHMDDYSKRTKRSREVAFKEIKDELRHQLAITKGIYITEQLNRIFDSNNFSTRKEHISTIKEVILFTKTATKDKKEVLKGQIQEAKRLLKELEHQEHEEALVKDTIIDQPVLIPQEFEAITQEEAKVILETEVITAMDNEKEKNLANETEEAQITPIEMHPPLSNEAAIRAKAHDLDMLQDLLNKANENDSQVIGRKYFLDFITAHKEQFNALMVNLPEDKKATFIEDMAHLTHADSVKSTVLATMSWVTMPMTVMVRAIASSMVEQFNSWLPETQDSYCKAQLKKLISETLEDMRRNEATVTQQQKLEAIAPVTLEKEEINKEPEAPIVTQQEKPEVIAPATQEKEEINKEPEAPIVTQQEKPEAIAPGNQGKEEIHKEPVAPIATQQQKNQVIVPEASANKETEASIKTYQQKFRTIAEEAAQKALDRARLKAQIEHQSKFALIAQQAATKARAKMLHKQMDKYLTFVEQFAVIVLDLQQKQKHNANYKNVTQVALNLYGKLKDAALFFEQPSAEGFEVFKQFCNGSINEAAGVFKQHRDLWHTIHPILKGILGVVAALTVIPALLVATTKTGYINTFFKTPETASSKKLHQIKEMLESVEDEMEQKIKMQ</sequence>
<evidence type="ECO:0000313" key="4">
    <source>
        <dbReference type="Proteomes" id="UP000234343"/>
    </source>
</evidence>
<accession>A0A2H5FIV3</accession>